<evidence type="ECO:0000313" key="10">
    <source>
        <dbReference type="EMBL" id="RPE85826.1"/>
    </source>
</evidence>
<dbReference type="GO" id="GO:0005886">
    <property type="term" value="C:plasma membrane"/>
    <property type="evidence" value="ECO:0007669"/>
    <property type="project" value="UniProtKB-SubCell"/>
</dbReference>
<dbReference type="Gene3D" id="3.40.720.10">
    <property type="entry name" value="Alkaline Phosphatase, subunit A"/>
    <property type="match status" value="1"/>
</dbReference>
<evidence type="ECO:0000256" key="8">
    <source>
        <dbReference type="SAM" id="Phobius"/>
    </source>
</evidence>
<feature type="transmembrane region" description="Helical" evidence="8">
    <location>
        <begin position="102"/>
        <end position="122"/>
    </location>
</feature>
<evidence type="ECO:0000259" key="9">
    <source>
        <dbReference type="Pfam" id="PF00884"/>
    </source>
</evidence>
<feature type="transmembrane region" description="Helical" evidence="8">
    <location>
        <begin position="27"/>
        <end position="46"/>
    </location>
</feature>
<keyword evidence="4 8" id="KW-0812">Transmembrane</keyword>
<dbReference type="InterPro" id="IPR058130">
    <property type="entry name" value="PEA_transf_C"/>
</dbReference>
<dbReference type="InterPro" id="IPR040423">
    <property type="entry name" value="PEA_transferase"/>
</dbReference>
<protein>
    <submittedName>
        <fullName evidence="10">Glucan phosphoethanolaminetransferase (Alkaline phosphatase superfamily)</fullName>
    </submittedName>
</protein>
<comment type="caution">
    <text evidence="10">The sequence shown here is derived from an EMBL/GenBank/DDBJ whole genome shotgun (WGS) entry which is preliminary data.</text>
</comment>
<dbReference type="PANTHER" id="PTHR30443:SF4">
    <property type="entry name" value="PHOSPHOETHANOLAMINE TRANSFERASE OPGE-RELATED"/>
    <property type="match status" value="1"/>
</dbReference>
<keyword evidence="2" id="KW-1003">Cell membrane</keyword>
<gene>
    <name evidence="10" type="ORF">EDC46_0211</name>
</gene>
<accession>A0A3N4VRV2</accession>
<dbReference type="InterPro" id="IPR000917">
    <property type="entry name" value="Sulfatase_N"/>
</dbReference>
<dbReference type="SUPFAM" id="SSF53649">
    <property type="entry name" value="Alkaline phosphatase-like"/>
    <property type="match status" value="1"/>
</dbReference>
<keyword evidence="6 8" id="KW-0472">Membrane</keyword>
<dbReference type="CDD" id="cd16017">
    <property type="entry name" value="LptA"/>
    <property type="match status" value="1"/>
</dbReference>
<feature type="transmembrane region" description="Helical" evidence="8">
    <location>
        <begin position="53"/>
        <end position="72"/>
    </location>
</feature>
<feature type="transmembrane region" description="Helical" evidence="8">
    <location>
        <begin position="134"/>
        <end position="153"/>
    </location>
</feature>
<comment type="similarity">
    <text evidence="7">Belongs to the phosphoethanolamine transferase family.</text>
</comment>
<dbReference type="RefSeq" id="WP_211329678.1">
    <property type="nucleotide sequence ID" value="NZ_CP016615.1"/>
</dbReference>
<comment type="subcellular location">
    <subcellularLocation>
        <location evidence="1">Cell membrane</location>
        <topology evidence="1">Multi-pass membrane protein</topology>
    </subcellularLocation>
</comment>
<dbReference type="InterPro" id="IPR017850">
    <property type="entry name" value="Alkaline_phosphatase_core_sf"/>
</dbReference>
<evidence type="ECO:0000256" key="1">
    <source>
        <dbReference type="ARBA" id="ARBA00004651"/>
    </source>
</evidence>
<evidence type="ECO:0000313" key="11">
    <source>
        <dbReference type="Proteomes" id="UP000281691"/>
    </source>
</evidence>
<evidence type="ECO:0000256" key="7">
    <source>
        <dbReference type="ARBA" id="ARBA00038481"/>
    </source>
</evidence>
<dbReference type="Proteomes" id="UP000281691">
    <property type="component" value="Unassembled WGS sequence"/>
</dbReference>
<evidence type="ECO:0000256" key="2">
    <source>
        <dbReference type="ARBA" id="ARBA00022475"/>
    </source>
</evidence>
<dbReference type="GO" id="GO:0009244">
    <property type="term" value="P:lipopolysaccharide core region biosynthetic process"/>
    <property type="evidence" value="ECO:0007669"/>
    <property type="project" value="TreeGrafter"/>
</dbReference>
<feature type="domain" description="Sulfatase N-terminal" evidence="9">
    <location>
        <begin position="192"/>
        <end position="467"/>
    </location>
</feature>
<dbReference type="GO" id="GO:0016776">
    <property type="term" value="F:phosphotransferase activity, phosphate group as acceptor"/>
    <property type="evidence" value="ECO:0007669"/>
    <property type="project" value="TreeGrafter"/>
</dbReference>
<dbReference type="PANTHER" id="PTHR30443">
    <property type="entry name" value="INNER MEMBRANE PROTEIN"/>
    <property type="match status" value="1"/>
</dbReference>
<name>A0A3N4VRV2_9PAST</name>
<organism evidence="10 11">
    <name type="scientific">Vespertiliibacter pulmonis</name>
    <dbReference type="NCBI Taxonomy" id="1443036"/>
    <lineage>
        <taxon>Bacteria</taxon>
        <taxon>Pseudomonadati</taxon>
        <taxon>Pseudomonadota</taxon>
        <taxon>Gammaproteobacteria</taxon>
        <taxon>Pasteurellales</taxon>
        <taxon>Pasteurellaceae</taxon>
        <taxon>Vespertiliibacter</taxon>
    </lineage>
</organism>
<reference evidence="10 11" key="1">
    <citation type="submission" date="2018-11" db="EMBL/GenBank/DDBJ databases">
        <title>Genomic Encyclopedia of Type Strains, Phase IV (KMG-IV): sequencing the most valuable type-strain genomes for metagenomic binning, comparative biology and taxonomic classification.</title>
        <authorList>
            <person name="Goeker M."/>
        </authorList>
    </citation>
    <scope>NUCLEOTIDE SEQUENCE [LARGE SCALE GENOMIC DNA]</scope>
    <source>
        <strain evidence="10 11">DSM 27238</strain>
    </source>
</reference>
<keyword evidence="11" id="KW-1185">Reference proteome</keyword>
<evidence type="ECO:0000256" key="4">
    <source>
        <dbReference type="ARBA" id="ARBA00022692"/>
    </source>
</evidence>
<keyword evidence="3 10" id="KW-0808">Transferase</keyword>
<proteinExistence type="inferred from homology"/>
<sequence length="510" mass="57964">MKRFFVLITLISLAIFASYSMLLGSGFFPQADFVVITIFSLFILLFSGSAKSFYFGLLPISLCYITYMPIGINFGPPSYQYVASVFATDLQESREFLAQLPLYDIILAVASLLSLFIIRALCKKFHIQFQRNQTFVTLSLTLFFFVSPIAKFITEGIDSITKVKTELQWLNTMNIESGWGKSQLKNQKIYDDYVLIIGESARRDYHHAYGYPIENTPFMSHANGTLIDGLTAGGTNTIASLKVMLTKPNPKKWEGHYALSLVDLVKSAGLQTYWLSNQGYLGIFDTPISSLANKSDEKFFTKSGDSFSQNISDFALLPKFEQLIQQKTSTKRFIVLHLYGSHPLSCDRLTDYTTIFNENDIDKKYHNLNCYISSIKKTDEFIRKVYEGLQYNQQKNGRTFSMIYFADHGLSHAISENNIDMLNMTKSPLHLNIPLFKISSDDTQRKVYKAFKSGLNFTDGIANWIGIENEKLNPNVDLFSPQNDSDDYGLKNIIEQFNTPVDPAIVIKKR</sequence>
<evidence type="ECO:0000256" key="5">
    <source>
        <dbReference type="ARBA" id="ARBA00022989"/>
    </source>
</evidence>
<keyword evidence="5 8" id="KW-1133">Transmembrane helix</keyword>
<evidence type="ECO:0000256" key="6">
    <source>
        <dbReference type="ARBA" id="ARBA00023136"/>
    </source>
</evidence>
<dbReference type="AlphaFoldDB" id="A0A3N4VRV2"/>
<dbReference type="EMBL" id="RKQP01000001">
    <property type="protein sequence ID" value="RPE85826.1"/>
    <property type="molecule type" value="Genomic_DNA"/>
</dbReference>
<dbReference type="Pfam" id="PF00884">
    <property type="entry name" value="Sulfatase"/>
    <property type="match status" value="1"/>
</dbReference>
<evidence type="ECO:0000256" key="3">
    <source>
        <dbReference type="ARBA" id="ARBA00022679"/>
    </source>
</evidence>